<dbReference type="AlphaFoldDB" id="A0A392TEN4"/>
<feature type="non-terminal residue" evidence="2">
    <location>
        <position position="40"/>
    </location>
</feature>
<dbReference type="EMBL" id="LXQA010566588">
    <property type="protein sequence ID" value="MCI59591.1"/>
    <property type="molecule type" value="Genomic_DNA"/>
</dbReference>
<sequence>MLMDLRGNCGNPCDEDKRRILPETGNADEDGEHFRWWGKE</sequence>
<accession>A0A392TEN4</accession>
<evidence type="ECO:0000313" key="3">
    <source>
        <dbReference type="Proteomes" id="UP000265520"/>
    </source>
</evidence>
<name>A0A392TEN4_9FABA</name>
<evidence type="ECO:0000313" key="2">
    <source>
        <dbReference type="EMBL" id="MCI59591.1"/>
    </source>
</evidence>
<organism evidence="2 3">
    <name type="scientific">Trifolium medium</name>
    <dbReference type="NCBI Taxonomy" id="97028"/>
    <lineage>
        <taxon>Eukaryota</taxon>
        <taxon>Viridiplantae</taxon>
        <taxon>Streptophyta</taxon>
        <taxon>Embryophyta</taxon>
        <taxon>Tracheophyta</taxon>
        <taxon>Spermatophyta</taxon>
        <taxon>Magnoliopsida</taxon>
        <taxon>eudicotyledons</taxon>
        <taxon>Gunneridae</taxon>
        <taxon>Pentapetalae</taxon>
        <taxon>rosids</taxon>
        <taxon>fabids</taxon>
        <taxon>Fabales</taxon>
        <taxon>Fabaceae</taxon>
        <taxon>Papilionoideae</taxon>
        <taxon>50 kb inversion clade</taxon>
        <taxon>NPAAA clade</taxon>
        <taxon>Hologalegina</taxon>
        <taxon>IRL clade</taxon>
        <taxon>Trifolieae</taxon>
        <taxon>Trifolium</taxon>
    </lineage>
</organism>
<reference evidence="2 3" key="1">
    <citation type="journal article" date="2018" name="Front. Plant Sci.">
        <title>Red Clover (Trifolium pratense) and Zigzag Clover (T. medium) - A Picture of Genomic Similarities and Differences.</title>
        <authorList>
            <person name="Dluhosova J."/>
            <person name="Istvanek J."/>
            <person name="Nedelnik J."/>
            <person name="Repkova J."/>
        </authorList>
    </citation>
    <scope>NUCLEOTIDE SEQUENCE [LARGE SCALE GENOMIC DNA]</scope>
    <source>
        <strain evidence="3">cv. 10/8</strain>
        <tissue evidence="2">Leaf</tissue>
    </source>
</reference>
<comment type="caution">
    <text evidence="2">The sequence shown here is derived from an EMBL/GenBank/DDBJ whole genome shotgun (WGS) entry which is preliminary data.</text>
</comment>
<keyword evidence="3" id="KW-1185">Reference proteome</keyword>
<protein>
    <submittedName>
        <fullName evidence="2">Uncharacterized protein</fullName>
    </submittedName>
</protein>
<evidence type="ECO:0000256" key="1">
    <source>
        <dbReference type="SAM" id="MobiDB-lite"/>
    </source>
</evidence>
<dbReference type="Proteomes" id="UP000265520">
    <property type="component" value="Unassembled WGS sequence"/>
</dbReference>
<proteinExistence type="predicted"/>
<feature type="region of interest" description="Disordered" evidence="1">
    <location>
        <begin position="13"/>
        <end position="40"/>
    </location>
</feature>